<dbReference type="EMBL" id="CM047587">
    <property type="protein sequence ID" value="KAI9907945.1"/>
    <property type="molecule type" value="Genomic_DNA"/>
</dbReference>
<dbReference type="Proteomes" id="UP001163321">
    <property type="component" value="Chromosome 8"/>
</dbReference>
<accession>A0ACC0VN47</accession>
<protein>
    <submittedName>
        <fullName evidence="1">Uncharacterized protein</fullName>
    </submittedName>
</protein>
<organism evidence="1 2">
    <name type="scientific">Peronosclerospora sorghi</name>
    <dbReference type="NCBI Taxonomy" id="230839"/>
    <lineage>
        <taxon>Eukaryota</taxon>
        <taxon>Sar</taxon>
        <taxon>Stramenopiles</taxon>
        <taxon>Oomycota</taxon>
        <taxon>Peronosporomycetes</taxon>
        <taxon>Peronosporales</taxon>
        <taxon>Peronosporaceae</taxon>
        <taxon>Peronosclerospora</taxon>
    </lineage>
</organism>
<evidence type="ECO:0000313" key="1">
    <source>
        <dbReference type="EMBL" id="KAI9907945.1"/>
    </source>
</evidence>
<comment type="caution">
    <text evidence="1">The sequence shown here is derived from an EMBL/GenBank/DDBJ whole genome shotgun (WGS) entry which is preliminary data.</text>
</comment>
<sequence length="192" mass="22338">MERFRKCKSLSVALLLLAFPCAVPCRLSQVKCKDHHSHLPFQQSLLRLPIPKFEDSLTRYLVDVDPLVAPPQFLETPRVVRDFQHGVGHELHHALVARDAANPHTSYVKQWWLEMYLIYRQPLPINYNPQIMLKRDPVPAKNALNQRATSLIASTLRFYRTLRDKHLEPDLLHNKPTLSKTKAFPYFCNLLP</sequence>
<evidence type="ECO:0000313" key="2">
    <source>
        <dbReference type="Proteomes" id="UP001163321"/>
    </source>
</evidence>
<name>A0ACC0VN47_9STRA</name>
<reference evidence="1 2" key="1">
    <citation type="journal article" date="2022" name="bioRxiv">
        <title>The genome of the oomycete Peronosclerospora sorghi, a cosmopolitan pathogen of maize and sorghum, is inflated with dispersed pseudogenes.</title>
        <authorList>
            <person name="Fletcher K."/>
            <person name="Martin F."/>
            <person name="Isakeit T."/>
            <person name="Cavanaugh K."/>
            <person name="Magill C."/>
            <person name="Michelmore R."/>
        </authorList>
    </citation>
    <scope>NUCLEOTIDE SEQUENCE [LARGE SCALE GENOMIC DNA]</scope>
    <source>
        <strain evidence="1">P6</strain>
    </source>
</reference>
<gene>
    <name evidence="1" type="ORF">PsorP6_003117</name>
</gene>
<proteinExistence type="predicted"/>
<keyword evidence="2" id="KW-1185">Reference proteome</keyword>